<dbReference type="HOGENOM" id="CLU_3150467_0_0_4"/>
<gene>
    <name evidence="2" type="ordered locus">BURPS1106A_A1558</name>
</gene>
<protein>
    <submittedName>
        <fullName evidence="2">Uncharacterized protein</fullName>
    </submittedName>
</protein>
<dbReference type="EMBL" id="CP000573">
    <property type="protein sequence ID" value="ABN94350.1"/>
    <property type="molecule type" value="Genomic_DNA"/>
</dbReference>
<dbReference type="Proteomes" id="UP000006738">
    <property type="component" value="Chromosome II"/>
</dbReference>
<reference evidence="3" key="1">
    <citation type="submission" date="2007-02" db="EMBL/GenBank/DDBJ databases">
        <authorList>
            <person name="DeShazer D."/>
            <person name="Woods D.E."/>
            <person name="Nierman W.C."/>
        </authorList>
    </citation>
    <scope>NUCLEOTIDE SEQUENCE [LARGE SCALE GENOMIC DNA]</scope>
    <source>
        <strain evidence="3">1106a</strain>
    </source>
</reference>
<evidence type="ECO:0000313" key="2">
    <source>
        <dbReference type="EMBL" id="ABN94350.1"/>
    </source>
</evidence>
<dbReference type="KEGG" id="bpl:BURPS1106A_A1558"/>
<feature type="region of interest" description="Disordered" evidence="1">
    <location>
        <begin position="1"/>
        <end position="32"/>
    </location>
</feature>
<name>A3P5I3_BURP0</name>
<organism evidence="2 3">
    <name type="scientific">Burkholderia pseudomallei (strain 1106a)</name>
    <dbReference type="NCBI Taxonomy" id="357348"/>
    <lineage>
        <taxon>Bacteria</taxon>
        <taxon>Pseudomonadati</taxon>
        <taxon>Pseudomonadota</taxon>
        <taxon>Betaproteobacteria</taxon>
        <taxon>Burkholderiales</taxon>
        <taxon>Burkholderiaceae</taxon>
        <taxon>Burkholderia</taxon>
        <taxon>pseudomallei group</taxon>
    </lineage>
</organism>
<evidence type="ECO:0000256" key="1">
    <source>
        <dbReference type="SAM" id="MobiDB-lite"/>
    </source>
</evidence>
<proteinExistence type="predicted"/>
<evidence type="ECO:0000313" key="3">
    <source>
        <dbReference type="Proteomes" id="UP000006738"/>
    </source>
</evidence>
<dbReference type="AlphaFoldDB" id="A3P5I3"/>
<sequence length="48" mass="5126">MKEAREGRRAKTAASAAAGKRRSVGFRGPPRRAIAGGRVRRLGLTGTY</sequence>
<accession>A3P5I3</accession>